<comment type="cofactor">
    <cofactor evidence="1">
        <name>Fe(2+)</name>
        <dbReference type="ChEBI" id="CHEBI:29033"/>
    </cofactor>
</comment>
<dbReference type="EMBL" id="QFOH01000015">
    <property type="protein sequence ID" value="PZP23068.1"/>
    <property type="molecule type" value="Genomic_DNA"/>
</dbReference>
<evidence type="ECO:0000313" key="15">
    <source>
        <dbReference type="Proteomes" id="UP000249198"/>
    </source>
</evidence>
<evidence type="ECO:0000256" key="6">
    <source>
        <dbReference type="ARBA" id="ARBA00019045"/>
    </source>
</evidence>
<comment type="catalytic activity">
    <reaction evidence="10">
        <text>2-oxoglutarate + O2 + 2 H(+) = ethene + 3 CO2 + H2O</text>
        <dbReference type="Rhea" id="RHEA:31523"/>
        <dbReference type="ChEBI" id="CHEBI:15377"/>
        <dbReference type="ChEBI" id="CHEBI:15378"/>
        <dbReference type="ChEBI" id="CHEBI:15379"/>
        <dbReference type="ChEBI" id="CHEBI:16526"/>
        <dbReference type="ChEBI" id="CHEBI:16810"/>
        <dbReference type="ChEBI" id="CHEBI:18153"/>
        <dbReference type="EC" id="1.13.12.19"/>
    </reaction>
</comment>
<dbReference type="InterPro" id="IPR027443">
    <property type="entry name" value="IPNS-like_sf"/>
</dbReference>
<proteinExistence type="inferred from homology"/>
<feature type="domain" description="Fe2OG dioxygenase" evidence="13">
    <location>
        <begin position="197"/>
        <end position="299"/>
    </location>
</feature>
<dbReference type="InterPro" id="IPR026992">
    <property type="entry name" value="DIOX_N"/>
</dbReference>
<dbReference type="GO" id="GO:0009693">
    <property type="term" value="P:ethylene biosynthetic process"/>
    <property type="evidence" value="ECO:0007669"/>
    <property type="project" value="UniProtKB-UniPathway"/>
</dbReference>
<evidence type="ECO:0000256" key="9">
    <source>
        <dbReference type="ARBA" id="ARBA00031282"/>
    </source>
</evidence>
<comment type="caution">
    <text evidence="14">The sequence shown here is derived from an EMBL/GenBank/DDBJ whole genome shotgun (WGS) entry which is preliminary data.</text>
</comment>
<evidence type="ECO:0000256" key="11">
    <source>
        <dbReference type="ARBA" id="ARBA00049359"/>
    </source>
</evidence>
<evidence type="ECO:0000256" key="4">
    <source>
        <dbReference type="ARBA" id="ARBA00012293"/>
    </source>
</evidence>
<evidence type="ECO:0000256" key="3">
    <source>
        <dbReference type="ARBA" id="ARBA00011245"/>
    </source>
</evidence>
<dbReference type="UniPathway" id="UPA00385"/>
<sequence length="353" mass="39254">MQTVRTGNGPRGFSASGLEARQLPFSEIPVIDFSAMYGGDPEARQRVGEEVRRACTEVGFFYARGHGVPDEVIDATFSAAHRFFDLPLEVKKAVDIDRSPNMRGYTPMLGENTNEEGQGDMHEGFDLALEVPADDPDVQAGVFGYGPNQWPEQLPGFKPALLAYHAAMLDFGRRIFAAFALALELEEDFFEAYLNKPMAHMRVLSYPSQSGAIDDAQIGIGAHSDYECFTILRTDEVPALQVLNSAGEWIQALPIPGCFIVNVGDLMARWTNGYFASTLHRAINSSGRQRYSIPFFFGPDSQSLIEVLPSCQNPDWPPQYPPITAGDYIRSRFDHTYFHRQKDESQNPEGNTP</sequence>
<evidence type="ECO:0000313" key="14">
    <source>
        <dbReference type="EMBL" id="PZP23068.1"/>
    </source>
</evidence>
<gene>
    <name evidence="14" type="ORF">DI599_13310</name>
</gene>
<dbReference type="InterPro" id="IPR005123">
    <property type="entry name" value="Oxoglu/Fe-dep_dioxygenase_dom"/>
</dbReference>
<dbReference type="Gene3D" id="2.60.120.330">
    <property type="entry name" value="B-lactam Antibiotic, Isopenicillin N Synthase, Chain"/>
    <property type="match status" value="1"/>
</dbReference>
<evidence type="ECO:0000256" key="7">
    <source>
        <dbReference type="ARBA" id="ARBA00022666"/>
    </source>
</evidence>
<dbReference type="SUPFAM" id="SSF51197">
    <property type="entry name" value="Clavaminate synthase-like"/>
    <property type="match status" value="1"/>
</dbReference>
<dbReference type="EC" id="1.14.20.7" evidence="4"/>
<dbReference type="InterPro" id="IPR044861">
    <property type="entry name" value="IPNS-like_FE2OG_OXY"/>
</dbReference>
<keyword evidence="7" id="KW-0266">Ethylene biosynthesis</keyword>
<dbReference type="Pfam" id="PF03171">
    <property type="entry name" value="2OG-FeII_Oxy"/>
    <property type="match status" value="1"/>
</dbReference>
<name>A0A2W5CYB2_9PSED</name>
<evidence type="ECO:0000256" key="12">
    <source>
        <dbReference type="RuleBase" id="RU003682"/>
    </source>
</evidence>
<dbReference type="PROSITE" id="PS51471">
    <property type="entry name" value="FE2OG_OXY"/>
    <property type="match status" value="1"/>
</dbReference>
<evidence type="ECO:0000259" key="13">
    <source>
        <dbReference type="PROSITE" id="PS51471"/>
    </source>
</evidence>
<dbReference type="PANTHER" id="PTHR47990">
    <property type="entry name" value="2-OXOGLUTARATE (2OG) AND FE(II)-DEPENDENT OXYGENASE SUPERFAMILY PROTEIN-RELATED"/>
    <property type="match status" value="1"/>
</dbReference>
<keyword evidence="12" id="KW-0560">Oxidoreductase</keyword>
<evidence type="ECO:0000256" key="8">
    <source>
        <dbReference type="ARBA" id="ARBA00031011"/>
    </source>
</evidence>
<keyword evidence="12" id="KW-0479">Metal-binding</keyword>
<reference evidence="14 15" key="1">
    <citation type="submission" date="2017-08" db="EMBL/GenBank/DDBJ databases">
        <title>Infants hospitalized years apart are colonized by the same room-sourced microbial strains.</title>
        <authorList>
            <person name="Brooks B."/>
            <person name="Olm M.R."/>
            <person name="Firek B.A."/>
            <person name="Baker R."/>
            <person name="Thomas B.C."/>
            <person name="Morowitz M.J."/>
            <person name="Banfield J.F."/>
        </authorList>
    </citation>
    <scope>NUCLEOTIDE SEQUENCE [LARGE SCALE GENOMIC DNA]</scope>
    <source>
        <strain evidence="14">S2_009_000_R2_77</strain>
    </source>
</reference>
<evidence type="ECO:0000256" key="10">
    <source>
        <dbReference type="ARBA" id="ARBA00047725"/>
    </source>
</evidence>
<dbReference type="Pfam" id="PF14226">
    <property type="entry name" value="DIOX_N"/>
    <property type="match status" value="1"/>
</dbReference>
<accession>A0A2W5CYB2</accession>
<comment type="similarity">
    <text evidence="12">Belongs to the iron/ascorbate-dependent oxidoreductase family.</text>
</comment>
<dbReference type="Proteomes" id="UP000249198">
    <property type="component" value="Unassembled WGS sequence"/>
</dbReference>
<dbReference type="GO" id="GO:0046872">
    <property type="term" value="F:metal ion binding"/>
    <property type="evidence" value="ECO:0007669"/>
    <property type="project" value="UniProtKB-KW"/>
</dbReference>
<comment type="catalytic activity">
    <reaction evidence="11">
        <text>L-arginine + 2-oxoglutarate + O2 = guanidine + L-glutamate 5-semialdehyde + succinate + CO2</text>
        <dbReference type="Rhea" id="RHEA:31535"/>
        <dbReference type="ChEBI" id="CHEBI:15379"/>
        <dbReference type="ChEBI" id="CHEBI:16526"/>
        <dbReference type="ChEBI" id="CHEBI:16810"/>
        <dbReference type="ChEBI" id="CHEBI:30031"/>
        <dbReference type="ChEBI" id="CHEBI:30087"/>
        <dbReference type="ChEBI" id="CHEBI:32682"/>
        <dbReference type="ChEBI" id="CHEBI:58066"/>
        <dbReference type="EC" id="1.14.20.7"/>
    </reaction>
</comment>
<comment type="subunit">
    <text evidence="3">Monomer.</text>
</comment>
<organism evidence="14 15">
    <name type="scientific">Pseudomonas kuykendallii</name>
    <dbReference type="NCBI Taxonomy" id="1007099"/>
    <lineage>
        <taxon>Bacteria</taxon>
        <taxon>Pseudomonadati</taxon>
        <taxon>Pseudomonadota</taxon>
        <taxon>Gammaproteobacteria</taxon>
        <taxon>Pseudomonadales</taxon>
        <taxon>Pseudomonadaceae</taxon>
        <taxon>Pseudomonas</taxon>
    </lineage>
</organism>
<dbReference type="InterPro" id="IPR050231">
    <property type="entry name" value="Iron_ascorbate_oxido_reductase"/>
</dbReference>
<evidence type="ECO:0000256" key="2">
    <source>
        <dbReference type="ARBA" id="ARBA00004767"/>
    </source>
</evidence>
<dbReference type="GO" id="GO:0102276">
    <property type="term" value="F:2-oxoglutarate oxygenase/decarboxylase (ethylene-forming) activity"/>
    <property type="evidence" value="ECO:0007669"/>
    <property type="project" value="UniProtKB-EC"/>
</dbReference>
<comment type="pathway">
    <text evidence="2">Alkene biosynthesis; ethylene biosynthesis via 2-oxoglutarate.</text>
</comment>
<dbReference type="AlphaFoldDB" id="A0A2W5CYB2"/>
<evidence type="ECO:0000256" key="5">
    <source>
        <dbReference type="ARBA" id="ARBA00012531"/>
    </source>
</evidence>
<keyword evidence="12" id="KW-0408">Iron</keyword>
<dbReference type="RefSeq" id="WP_273232842.1">
    <property type="nucleotide sequence ID" value="NZ_QFOH01000015.1"/>
</dbReference>
<protein>
    <recommendedName>
        <fullName evidence="6">2-oxoglutarate-dependent ethylene/succinate-forming enzyme</fullName>
        <ecNumber evidence="5">1.13.12.19</ecNumber>
        <ecNumber evidence="4">1.14.20.7</ecNumber>
    </recommendedName>
    <alternativeName>
        <fullName evidence="8">2-oxoglutarate dioxygenase (ethylene-forming)</fullName>
    </alternativeName>
    <alternativeName>
        <fullName evidence="9">2-oxoglutarate/L-arginine monooxygenase/decarboxylase (succinate-forming)</fullName>
    </alternativeName>
</protein>
<evidence type="ECO:0000256" key="1">
    <source>
        <dbReference type="ARBA" id="ARBA00001954"/>
    </source>
</evidence>
<dbReference type="EC" id="1.13.12.19" evidence="5"/>
<dbReference type="PRINTS" id="PR00682">
    <property type="entry name" value="IPNSYNTHASE"/>
</dbReference>